<comment type="caution">
    <text evidence="1">The sequence shown here is derived from an EMBL/GenBank/DDBJ whole genome shotgun (WGS) entry which is preliminary data.</text>
</comment>
<organism evidence="1 2">
    <name type="scientific">Niastella populi</name>
    <dbReference type="NCBI Taxonomy" id="550983"/>
    <lineage>
        <taxon>Bacteria</taxon>
        <taxon>Pseudomonadati</taxon>
        <taxon>Bacteroidota</taxon>
        <taxon>Chitinophagia</taxon>
        <taxon>Chitinophagales</taxon>
        <taxon>Chitinophagaceae</taxon>
        <taxon>Niastella</taxon>
    </lineage>
</organism>
<dbReference type="AlphaFoldDB" id="A0A1V9FL39"/>
<dbReference type="Proteomes" id="UP000192276">
    <property type="component" value="Unassembled WGS sequence"/>
</dbReference>
<reference evidence="2" key="1">
    <citation type="submission" date="2016-04" db="EMBL/GenBank/DDBJ databases">
        <authorList>
            <person name="Chen L."/>
            <person name="Zhuang W."/>
            <person name="Wang G."/>
        </authorList>
    </citation>
    <scope>NUCLEOTIDE SEQUENCE [LARGE SCALE GENOMIC DNA]</scope>
    <source>
        <strain evidence="2">208</strain>
    </source>
</reference>
<proteinExistence type="predicted"/>
<sequence length="63" mass="7109">MRPGYAVLRGMAAAVTNSFNAQRCRPIGCRNGKFYLLKDAESTTLRWGTLTRQRTFTNSPAVW</sequence>
<evidence type="ECO:0000313" key="1">
    <source>
        <dbReference type="EMBL" id="OQP59007.1"/>
    </source>
</evidence>
<keyword evidence="2" id="KW-1185">Reference proteome</keyword>
<accession>A0A1V9FL39</accession>
<name>A0A1V9FL39_9BACT</name>
<evidence type="ECO:0000313" key="2">
    <source>
        <dbReference type="Proteomes" id="UP000192276"/>
    </source>
</evidence>
<dbReference type="EMBL" id="LWBP01000185">
    <property type="protein sequence ID" value="OQP59007.1"/>
    <property type="molecule type" value="Genomic_DNA"/>
</dbReference>
<protein>
    <submittedName>
        <fullName evidence="1">Uncharacterized protein</fullName>
    </submittedName>
</protein>
<gene>
    <name evidence="1" type="ORF">A4R26_21700</name>
</gene>